<organism evidence="2 3">
    <name type="scientific">Asbolus verrucosus</name>
    <name type="common">Desert ironclad beetle</name>
    <dbReference type="NCBI Taxonomy" id="1661398"/>
    <lineage>
        <taxon>Eukaryota</taxon>
        <taxon>Metazoa</taxon>
        <taxon>Ecdysozoa</taxon>
        <taxon>Arthropoda</taxon>
        <taxon>Hexapoda</taxon>
        <taxon>Insecta</taxon>
        <taxon>Pterygota</taxon>
        <taxon>Neoptera</taxon>
        <taxon>Endopterygota</taxon>
        <taxon>Coleoptera</taxon>
        <taxon>Polyphaga</taxon>
        <taxon>Cucujiformia</taxon>
        <taxon>Tenebrionidae</taxon>
        <taxon>Pimeliinae</taxon>
        <taxon>Asbolus</taxon>
    </lineage>
</organism>
<dbReference type="Pfam" id="PF00379">
    <property type="entry name" value="Chitin_bind_4"/>
    <property type="match status" value="1"/>
</dbReference>
<accession>A0A482VHC4</accession>
<reference evidence="2 3" key="1">
    <citation type="submission" date="2017-03" db="EMBL/GenBank/DDBJ databases">
        <title>Genome of the blue death feigning beetle - Asbolus verrucosus.</title>
        <authorList>
            <person name="Rider S.D."/>
        </authorList>
    </citation>
    <scope>NUCLEOTIDE SEQUENCE [LARGE SCALE GENOMIC DNA]</scope>
    <source>
        <strain evidence="2">Butters</strain>
        <tissue evidence="2">Head and leg muscle</tissue>
    </source>
</reference>
<dbReference type="EMBL" id="QDEB01100664">
    <property type="protein sequence ID" value="RZC32030.1"/>
    <property type="molecule type" value="Genomic_DNA"/>
</dbReference>
<protein>
    <submittedName>
        <fullName evidence="2">Chitin bind 4 domain containing protein</fullName>
    </submittedName>
</protein>
<evidence type="ECO:0000313" key="3">
    <source>
        <dbReference type="Proteomes" id="UP000292052"/>
    </source>
</evidence>
<dbReference type="AlphaFoldDB" id="A0A482VHC4"/>
<dbReference type="OrthoDB" id="7363665at2759"/>
<dbReference type="PROSITE" id="PS51155">
    <property type="entry name" value="CHIT_BIND_RR_2"/>
    <property type="match status" value="1"/>
</dbReference>
<evidence type="ECO:0000313" key="2">
    <source>
        <dbReference type="EMBL" id="RZC32030.1"/>
    </source>
</evidence>
<comment type="caution">
    <text evidence="2">The sequence shown here is derived from an EMBL/GenBank/DDBJ whole genome shotgun (WGS) entry which is preliminary data.</text>
</comment>
<dbReference type="GO" id="GO:0042302">
    <property type="term" value="F:structural constituent of cuticle"/>
    <property type="evidence" value="ECO:0007669"/>
    <property type="project" value="UniProtKB-UniRule"/>
</dbReference>
<keyword evidence="3" id="KW-1185">Reference proteome</keyword>
<proteinExistence type="predicted"/>
<dbReference type="Proteomes" id="UP000292052">
    <property type="component" value="Unassembled WGS sequence"/>
</dbReference>
<gene>
    <name evidence="2" type="ORF">BDFB_012917</name>
</gene>
<evidence type="ECO:0000256" key="1">
    <source>
        <dbReference type="PROSITE-ProRule" id="PRU00497"/>
    </source>
</evidence>
<sequence>MQILSVEGQYRYKGPDNIVYLVEYTADENGYQPEVSKLSDYDELPRLSGAAIASLTGGNLG</sequence>
<name>A0A482VHC4_ASBVE</name>
<keyword evidence="1" id="KW-0193">Cuticle</keyword>
<dbReference type="InterPro" id="IPR000618">
    <property type="entry name" value="Insect_cuticle"/>
</dbReference>